<dbReference type="EMBL" id="CP041616">
    <property type="protein sequence ID" value="QDO88347.1"/>
    <property type="molecule type" value="Genomic_DNA"/>
</dbReference>
<dbReference type="KEGG" id="orz:FNH13_08325"/>
<dbReference type="Gene3D" id="3.30.2320.10">
    <property type="entry name" value="hypothetical protein PF0899 domain"/>
    <property type="match status" value="1"/>
</dbReference>
<gene>
    <name evidence="3" type="ORF">FNH13_08325</name>
</gene>
<dbReference type="InterPro" id="IPR054612">
    <property type="entry name" value="Phage_capsid-like_C"/>
</dbReference>
<comment type="subcellular location">
    <subcellularLocation>
        <location evidence="1">Virion</location>
    </subcellularLocation>
</comment>
<evidence type="ECO:0000313" key="4">
    <source>
        <dbReference type="Proteomes" id="UP000315395"/>
    </source>
</evidence>
<dbReference type="Proteomes" id="UP000315395">
    <property type="component" value="Chromosome"/>
</dbReference>
<dbReference type="Gene3D" id="3.30.2400.10">
    <property type="entry name" value="Major capsid protein gp5"/>
    <property type="match status" value="1"/>
</dbReference>
<keyword evidence="4" id="KW-1185">Reference proteome</keyword>
<dbReference type="NCBIfam" id="TIGR01554">
    <property type="entry name" value="major_cap_HK97"/>
    <property type="match status" value="1"/>
</dbReference>
<dbReference type="Pfam" id="PF05065">
    <property type="entry name" value="Phage_capsid"/>
    <property type="match status" value="1"/>
</dbReference>
<name>A0A516G9Y5_9MICO</name>
<accession>A0A516G9Y5</accession>
<dbReference type="RefSeq" id="WP_143783022.1">
    <property type="nucleotide sequence ID" value="NZ_CP041616.1"/>
</dbReference>
<reference evidence="3 4" key="1">
    <citation type="submission" date="2019-07" db="EMBL/GenBank/DDBJ databases">
        <title>complete genome sequencing of Ornithinimicrobium sp. H23M54.</title>
        <authorList>
            <person name="Bae J.-W."/>
            <person name="Lee S.-Y."/>
        </authorList>
    </citation>
    <scope>NUCLEOTIDE SEQUENCE [LARGE SCALE GENOMIC DNA]</scope>
    <source>
        <strain evidence="3 4">H23M54</strain>
    </source>
</reference>
<dbReference type="AlphaFoldDB" id="A0A516G9Y5"/>
<dbReference type="OrthoDB" id="9806592at2"/>
<organism evidence="3 4">
    <name type="scientific">Ornithinimicrobium ciconiae</name>
    <dbReference type="NCBI Taxonomy" id="2594265"/>
    <lineage>
        <taxon>Bacteria</taxon>
        <taxon>Bacillati</taxon>
        <taxon>Actinomycetota</taxon>
        <taxon>Actinomycetes</taxon>
        <taxon>Micrococcales</taxon>
        <taxon>Ornithinimicrobiaceae</taxon>
        <taxon>Ornithinimicrobium</taxon>
    </lineage>
</organism>
<evidence type="ECO:0000313" key="3">
    <source>
        <dbReference type="EMBL" id="QDO88347.1"/>
    </source>
</evidence>
<dbReference type="InterPro" id="IPR024455">
    <property type="entry name" value="Phage_capsid"/>
</dbReference>
<feature type="domain" description="Phage capsid-like C-terminal" evidence="2">
    <location>
        <begin position="13"/>
        <end position="288"/>
    </location>
</feature>
<sequence length="292" mass="31017">MAVSTTTAPELTAEQVQTVLVKPLEAASTFLASGVRIVDTAGPLRLPKLGAATSPAWFAENALITPEVDPTFDEVALLPSTIKSVKTLTRFSNELARQSVISLDAALKERLVKDVADTIDAQFWSASNGATATMPKGILNYAGQSITSVGALTLDHLLDAEALALAANVNPANLKWAMTSRELTALRKVKQGTGSNQYVLQPDPTRAGGYVIFGKPVIVTNRLPDTTGAPDTGNLVLADFSQIVVARDQNPTVKLLDQTFGDYDQMALRVTARYDVAPLNDDAIVKLTGITV</sequence>
<evidence type="ECO:0000259" key="2">
    <source>
        <dbReference type="Pfam" id="PF05065"/>
    </source>
</evidence>
<evidence type="ECO:0000256" key="1">
    <source>
        <dbReference type="ARBA" id="ARBA00004328"/>
    </source>
</evidence>
<dbReference type="SUPFAM" id="SSF56563">
    <property type="entry name" value="Major capsid protein gp5"/>
    <property type="match status" value="1"/>
</dbReference>
<protein>
    <submittedName>
        <fullName evidence="3">Phage major capsid protein</fullName>
    </submittedName>
</protein>
<proteinExistence type="predicted"/>